<evidence type="ECO:0000259" key="17">
    <source>
        <dbReference type="PROSITE" id="PS50878"/>
    </source>
</evidence>
<sequence>MESRMDALMQMIKDSESRLAREMGAISAGVDAIRPDIVGLQSSVMSLQPEMEKIKATFEAWRPEMEAKVDGLGEVVKDLRRQVDHMARGVGAGALGPPPTAAPPPMGPSPSSALKGAHSGQLGLGVEHLSGVMVVSDTPPSPPAPVTGQNTTRTMIPFDPGASGSVTTEIARNQAGNPPPHSEFPRFDGENPKLWKKACEKYFRIYSVSSEFWVEHATLHFTGNAALWFQSAEDKMGVVNWVQLCDIINTRFDRGQYQLLYRQAFKLKQTSSVSDYIERFDNLMHHMLAYKPDLDPTFFTTRFIDGLLSDIRAAVLIQQPTSLETAVSLALLQEEINEDCELPHSFSKQASSLRVNYKAPTLSSTSTQARPRTQQVTEDKRSNDTGKAMTSAQKFAALKAYRRAMNLCFKCGEKNWNQQHKCASTVQLHIVEELMEMLDGSESSDSFTTAADVEAGTDAEFNAISSQAYTGTENSSCFRLKGTIQGQTVVMLIDSGSSGNFISSDFASQLQGVQKMVKPIRVKVANGETIKGTDILPTCKWACQGAVFQTDMKVIPLHCYDVILGIEWLKAQSPMHVDWQEKWIEVNQDNKKQKLFGVVADTSSCNFISAMELTQEEQKGEVWYLVQVYAVEQSMEQRIPLVIEQLVHSFDDLFQEPTGLPPKRLYDHKIPLLPGATPAKLRPYRYNPMQKTEIEKQVAELIKQGVLQLSASPFAAPALLVKKKDLSWRLCQDFRHLNAMTVKNKFPLPVIDELLDELAGAKWFTTLDLRAGYHQIRMADEDVPKTAFQTHHGHFEYLVMPYGLTGAPATFQGVMNAVLAPGLRKYVLVFIDDILIYSATLQEHVQHVKAVFKMLMENQLKVKKSKCHFAQQQLSYLGHVISAAGVSTDSSKIAPIVKWAAPQNVKQLRSFLGMAGYYRKFVRGYGVISKTLTELLKKGVQYIWTSEAEASFQALKRALVTAPVLALPDFTKRFIVETDASDKGIGAVLMQDGHPLAFLSKSLGPKQQALSTYEKECLAILLAVEKWRSYLQHAEFYIKTDQRSLVNLTEQRLTTPWQHKALTKLLGLQFKIIYKKGVENKVADALSRRVPTGECNLMTVVESRPVWLTEVANSYKNDAQAGKLLTKLAIVPDFQQFSLKDGIIRYKGRVWIGNQPKLQAKITQALHDSTLGGHSGFYVTYHRIKQLFSWPGMKKFVKNWVTSCSVCQRAKSERVAYPGLLQPLKVPSGAWEVVTMDFVDGLPKSAGFNCIMVVVDKFSRYAHFIPLSHPYTALSVATAYMKDIFKLHSLPSAIVSDRDPVFTSKIWQELFRLSGTQLCMSTARHPQTDGQTERVNQCMEGFLRCFVHSCQTKWIQWLHLAEFWYNTSYHTSLKRSPFEVLYGHSPRTLGIDVVESCAIPQLDVWLKERDTMTKLLQHHLERVQQRMKSQADKGRTERTFEVGEKIFLKLQPYVQSSVHHRANHKLAFKFYGPYEILEKIGKVAYKLQLPPSSMIHPVLHVSQLKKCVPSDRVISTELPPDPPAFHQPERILARRSRNLGGSVIREGLIGWSGMSDTLATWENLQEMKQRFPLAPAWGQAGSKEEGDVTDQPIATKKMPLKKREKAIMEQGSEHQREQARKSRRERQLNARFSGPDWTT</sequence>
<reference evidence="19" key="1">
    <citation type="submission" date="2023-07" db="EMBL/GenBank/DDBJ databases">
        <title>A chromosome-level genome assembly of Lolium multiflorum.</title>
        <authorList>
            <person name="Chen Y."/>
            <person name="Copetti D."/>
            <person name="Kolliker R."/>
            <person name="Studer B."/>
        </authorList>
    </citation>
    <scope>NUCLEOTIDE SEQUENCE</scope>
    <source>
        <strain evidence="19">02402/16</strain>
        <tissue evidence="19">Leaf</tissue>
    </source>
</reference>
<comment type="caution">
    <text evidence="19">The sequence shown here is derived from an EMBL/GenBank/DDBJ whole genome shotgun (WGS) entry which is preliminary data.</text>
</comment>
<dbReference type="InterPro" id="IPR041577">
    <property type="entry name" value="RT_RNaseH_2"/>
</dbReference>
<keyword evidence="6" id="KW-0064">Aspartyl protease</keyword>
<evidence type="ECO:0000256" key="8">
    <source>
        <dbReference type="ARBA" id="ARBA00022801"/>
    </source>
</evidence>
<evidence type="ECO:0000256" key="10">
    <source>
        <dbReference type="ARBA" id="ARBA00022908"/>
    </source>
</evidence>
<dbReference type="Gene3D" id="3.30.70.270">
    <property type="match status" value="2"/>
</dbReference>
<evidence type="ECO:0000256" key="11">
    <source>
        <dbReference type="ARBA" id="ARBA00022918"/>
    </source>
</evidence>
<dbReference type="GO" id="GO:0004190">
    <property type="term" value="F:aspartic-type endopeptidase activity"/>
    <property type="evidence" value="ECO:0007669"/>
    <property type="project" value="UniProtKB-KW"/>
</dbReference>
<keyword evidence="2" id="KW-0808">Transferase</keyword>
<evidence type="ECO:0000313" key="20">
    <source>
        <dbReference type="Proteomes" id="UP001231189"/>
    </source>
</evidence>
<feature type="compositionally biased region" description="Basic and acidic residues" evidence="16">
    <location>
        <begin position="1605"/>
        <end position="1628"/>
    </location>
</feature>
<dbReference type="CDD" id="cd00303">
    <property type="entry name" value="retropepsin_like"/>
    <property type="match status" value="1"/>
</dbReference>
<evidence type="ECO:0008006" key="21">
    <source>
        <dbReference type="Google" id="ProtNLM"/>
    </source>
</evidence>
<dbReference type="EMBL" id="JAUUTY010000003">
    <property type="protein sequence ID" value="KAK1665506.1"/>
    <property type="molecule type" value="Genomic_DNA"/>
</dbReference>
<evidence type="ECO:0000256" key="6">
    <source>
        <dbReference type="ARBA" id="ARBA00022750"/>
    </source>
</evidence>
<dbReference type="Pfam" id="PF03732">
    <property type="entry name" value="Retrotrans_gag"/>
    <property type="match status" value="1"/>
</dbReference>
<keyword evidence="3" id="KW-0548">Nucleotidyltransferase</keyword>
<keyword evidence="20" id="KW-1185">Reference proteome</keyword>
<dbReference type="GO" id="GO:0006508">
    <property type="term" value="P:proteolysis"/>
    <property type="evidence" value="ECO:0007669"/>
    <property type="project" value="UniProtKB-KW"/>
</dbReference>
<evidence type="ECO:0000256" key="9">
    <source>
        <dbReference type="ARBA" id="ARBA00022842"/>
    </source>
</evidence>
<evidence type="ECO:0000256" key="5">
    <source>
        <dbReference type="ARBA" id="ARBA00022723"/>
    </source>
</evidence>
<dbReference type="GO" id="GO:0003887">
    <property type="term" value="F:DNA-directed DNA polymerase activity"/>
    <property type="evidence" value="ECO:0007669"/>
    <property type="project" value="UniProtKB-KW"/>
</dbReference>
<keyword evidence="7" id="KW-0255">Endonuclease</keyword>
<dbReference type="InterPro" id="IPR021109">
    <property type="entry name" value="Peptidase_aspartic_dom_sf"/>
</dbReference>
<evidence type="ECO:0000256" key="7">
    <source>
        <dbReference type="ARBA" id="ARBA00022759"/>
    </source>
</evidence>
<dbReference type="InterPro" id="IPR036397">
    <property type="entry name" value="RNaseH_sf"/>
</dbReference>
<dbReference type="InterPro" id="IPR043128">
    <property type="entry name" value="Rev_trsase/Diguanyl_cyclase"/>
</dbReference>
<dbReference type="Pfam" id="PF00665">
    <property type="entry name" value="rve"/>
    <property type="match status" value="1"/>
</dbReference>
<dbReference type="FunFam" id="3.30.70.270:FF:000020">
    <property type="entry name" value="Transposon Tf2-6 polyprotein-like Protein"/>
    <property type="match status" value="1"/>
</dbReference>
<dbReference type="GO" id="GO:0003964">
    <property type="term" value="F:RNA-directed DNA polymerase activity"/>
    <property type="evidence" value="ECO:0007669"/>
    <property type="project" value="UniProtKB-KW"/>
</dbReference>
<dbReference type="Pfam" id="PF08284">
    <property type="entry name" value="RVP_2"/>
    <property type="match status" value="1"/>
</dbReference>
<dbReference type="FunFam" id="3.10.20.370:FF:000001">
    <property type="entry name" value="Retrovirus-related Pol polyprotein from transposon 17.6-like protein"/>
    <property type="match status" value="1"/>
</dbReference>
<dbReference type="Gene3D" id="2.40.70.10">
    <property type="entry name" value="Acid Proteases"/>
    <property type="match status" value="1"/>
</dbReference>
<evidence type="ECO:0000256" key="1">
    <source>
        <dbReference type="ARBA" id="ARBA00022670"/>
    </source>
</evidence>
<feature type="compositionally biased region" description="Polar residues" evidence="16">
    <location>
        <begin position="361"/>
        <end position="376"/>
    </location>
</feature>
<dbReference type="SUPFAM" id="SSF56672">
    <property type="entry name" value="DNA/RNA polymerases"/>
    <property type="match status" value="1"/>
</dbReference>
<evidence type="ECO:0000256" key="15">
    <source>
        <dbReference type="ARBA" id="ARBA00023268"/>
    </source>
</evidence>
<dbReference type="PANTHER" id="PTHR37984:SF5">
    <property type="entry name" value="PROTEIN NYNRIN-LIKE"/>
    <property type="match status" value="1"/>
</dbReference>
<proteinExistence type="predicted"/>
<organism evidence="19 20">
    <name type="scientific">Lolium multiflorum</name>
    <name type="common">Italian ryegrass</name>
    <name type="synonym">Lolium perenne subsp. multiflorum</name>
    <dbReference type="NCBI Taxonomy" id="4521"/>
    <lineage>
        <taxon>Eukaryota</taxon>
        <taxon>Viridiplantae</taxon>
        <taxon>Streptophyta</taxon>
        <taxon>Embryophyta</taxon>
        <taxon>Tracheophyta</taxon>
        <taxon>Spermatophyta</taxon>
        <taxon>Magnoliopsida</taxon>
        <taxon>Liliopsida</taxon>
        <taxon>Poales</taxon>
        <taxon>Poaceae</taxon>
        <taxon>BOP clade</taxon>
        <taxon>Pooideae</taxon>
        <taxon>Poodae</taxon>
        <taxon>Poeae</taxon>
        <taxon>Poeae Chloroplast Group 2 (Poeae type)</taxon>
        <taxon>Loliodinae</taxon>
        <taxon>Loliinae</taxon>
        <taxon>Lolium</taxon>
    </lineage>
</organism>
<feature type="domain" description="Reverse transcriptase" evidence="17">
    <location>
        <begin position="702"/>
        <end position="881"/>
    </location>
</feature>
<dbReference type="InterPro" id="IPR043502">
    <property type="entry name" value="DNA/RNA_pol_sf"/>
</dbReference>
<dbReference type="Gene3D" id="3.10.10.10">
    <property type="entry name" value="HIV Type 1 Reverse Transcriptase, subunit A, domain 1"/>
    <property type="match status" value="1"/>
</dbReference>
<evidence type="ECO:0000256" key="14">
    <source>
        <dbReference type="ARBA" id="ARBA00023172"/>
    </source>
</evidence>
<keyword evidence="15" id="KW-0511">Multifunctional enzyme</keyword>
<accession>A0AAD8SW83</accession>
<dbReference type="Gene3D" id="1.10.340.70">
    <property type="match status" value="1"/>
</dbReference>
<dbReference type="SUPFAM" id="SSF54160">
    <property type="entry name" value="Chromo domain-like"/>
    <property type="match status" value="1"/>
</dbReference>
<keyword evidence="13" id="KW-0238">DNA-binding</keyword>
<evidence type="ECO:0000259" key="18">
    <source>
        <dbReference type="PROSITE" id="PS50994"/>
    </source>
</evidence>
<dbReference type="InterPro" id="IPR050951">
    <property type="entry name" value="Retrovirus_Pol_polyprotein"/>
</dbReference>
<dbReference type="CDD" id="cd09274">
    <property type="entry name" value="RNase_HI_RT_Ty3"/>
    <property type="match status" value="1"/>
</dbReference>
<dbReference type="Pfam" id="PF00078">
    <property type="entry name" value="RVT_1"/>
    <property type="match status" value="1"/>
</dbReference>
<dbReference type="CDD" id="cd01647">
    <property type="entry name" value="RT_LTR"/>
    <property type="match status" value="1"/>
</dbReference>
<dbReference type="GO" id="GO:0006310">
    <property type="term" value="P:DNA recombination"/>
    <property type="evidence" value="ECO:0007669"/>
    <property type="project" value="UniProtKB-KW"/>
</dbReference>
<dbReference type="GO" id="GO:0046872">
    <property type="term" value="F:metal ion binding"/>
    <property type="evidence" value="ECO:0007669"/>
    <property type="project" value="UniProtKB-KW"/>
</dbReference>
<dbReference type="SUPFAM" id="SSF50630">
    <property type="entry name" value="Acid proteases"/>
    <property type="match status" value="1"/>
</dbReference>
<evidence type="ECO:0000256" key="2">
    <source>
        <dbReference type="ARBA" id="ARBA00022679"/>
    </source>
</evidence>
<keyword evidence="5" id="KW-0479">Metal-binding</keyword>
<dbReference type="GO" id="GO:0003677">
    <property type="term" value="F:DNA binding"/>
    <property type="evidence" value="ECO:0007669"/>
    <property type="project" value="UniProtKB-KW"/>
</dbReference>
<keyword evidence="4" id="KW-0540">Nuclease</keyword>
<dbReference type="InterPro" id="IPR000477">
    <property type="entry name" value="RT_dom"/>
</dbReference>
<dbReference type="SUPFAM" id="SSF53098">
    <property type="entry name" value="Ribonuclease H-like"/>
    <property type="match status" value="1"/>
</dbReference>
<keyword evidence="14" id="KW-0233">DNA recombination</keyword>
<dbReference type="InterPro" id="IPR041588">
    <property type="entry name" value="Integrase_H2C2"/>
</dbReference>
<feature type="compositionally biased region" description="Pro residues" evidence="16">
    <location>
        <begin position="96"/>
        <end position="108"/>
    </location>
</feature>
<dbReference type="InterPro" id="IPR016197">
    <property type="entry name" value="Chromo-like_dom_sf"/>
</dbReference>
<feature type="region of interest" description="Disordered" evidence="16">
    <location>
        <begin position="361"/>
        <end position="388"/>
    </location>
</feature>
<dbReference type="Pfam" id="PF17921">
    <property type="entry name" value="Integrase_H2C2"/>
    <property type="match status" value="1"/>
</dbReference>
<dbReference type="Pfam" id="PF24626">
    <property type="entry name" value="SH3_Tf2-1"/>
    <property type="match status" value="1"/>
</dbReference>
<dbReference type="PROSITE" id="PS50994">
    <property type="entry name" value="INTEGRASE"/>
    <property type="match status" value="1"/>
</dbReference>
<dbReference type="Gene3D" id="3.30.420.10">
    <property type="entry name" value="Ribonuclease H-like superfamily/Ribonuclease H"/>
    <property type="match status" value="1"/>
</dbReference>
<evidence type="ECO:0000256" key="3">
    <source>
        <dbReference type="ARBA" id="ARBA00022695"/>
    </source>
</evidence>
<protein>
    <recommendedName>
        <fullName evidence="21">Gag-pol polyprotein</fullName>
    </recommendedName>
</protein>
<dbReference type="InterPro" id="IPR001584">
    <property type="entry name" value="Integrase_cat-core"/>
</dbReference>
<dbReference type="Pfam" id="PF17919">
    <property type="entry name" value="RT_RNaseH_2"/>
    <property type="match status" value="1"/>
</dbReference>
<dbReference type="PROSITE" id="PS50878">
    <property type="entry name" value="RT_POL"/>
    <property type="match status" value="1"/>
</dbReference>
<evidence type="ECO:0000256" key="16">
    <source>
        <dbReference type="SAM" id="MobiDB-lite"/>
    </source>
</evidence>
<evidence type="ECO:0000256" key="13">
    <source>
        <dbReference type="ARBA" id="ARBA00023125"/>
    </source>
</evidence>
<keyword evidence="10" id="KW-0229">DNA integration</keyword>
<dbReference type="Proteomes" id="UP001231189">
    <property type="component" value="Unassembled WGS sequence"/>
</dbReference>
<dbReference type="InterPro" id="IPR005162">
    <property type="entry name" value="Retrotrans_gag_dom"/>
</dbReference>
<dbReference type="InterPro" id="IPR056924">
    <property type="entry name" value="SH3_Tf2-1"/>
</dbReference>
<evidence type="ECO:0000256" key="12">
    <source>
        <dbReference type="ARBA" id="ARBA00022932"/>
    </source>
</evidence>
<evidence type="ECO:0000256" key="4">
    <source>
        <dbReference type="ARBA" id="ARBA00022722"/>
    </source>
</evidence>
<dbReference type="InterPro" id="IPR012337">
    <property type="entry name" value="RNaseH-like_sf"/>
</dbReference>
<feature type="region of interest" description="Disordered" evidence="16">
    <location>
        <begin position="1577"/>
        <end position="1639"/>
    </location>
</feature>
<dbReference type="GO" id="GO:0015074">
    <property type="term" value="P:DNA integration"/>
    <property type="evidence" value="ECO:0007669"/>
    <property type="project" value="UniProtKB-KW"/>
</dbReference>
<keyword evidence="12" id="KW-0239">DNA-directed DNA polymerase</keyword>
<feature type="domain" description="Integrase catalytic" evidence="18">
    <location>
        <begin position="1223"/>
        <end position="1385"/>
    </location>
</feature>
<name>A0AAD8SW83_LOLMU</name>
<keyword evidence="9" id="KW-0460">Magnesium</keyword>
<evidence type="ECO:0000313" key="19">
    <source>
        <dbReference type="EMBL" id="KAK1665506.1"/>
    </source>
</evidence>
<dbReference type="PANTHER" id="PTHR37984">
    <property type="entry name" value="PROTEIN CBG26694"/>
    <property type="match status" value="1"/>
</dbReference>
<feature type="region of interest" description="Disordered" evidence="16">
    <location>
        <begin position="89"/>
        <end position="118"/>
    </location>
</feature>
<keyword evidence="11" id="KW-0695">RNA-directed DNA polymerase</keyword>
<gene>
    <name evidence="19" type="ORF">QYE76_053665</name>
</gene>
<keyword evidence="1" id="KW-0645">Protease</keyword>
<keyword evidence="8" id="KW-0378">Hydrolase</keyword>
<dbReference type="GO" id="GO:0004519">
    <property type="term" value="F:endonuclease activity"/>
    <property type="evidence" value="ECO:0007669"/>
    <property type="project" value="UniProtKB-KW"/>
</dbReference>